<protein>
    <submittedName>
        <fullName evidence="1">Nucleic-acid-binding protein from transposon x-element</fullName>
    </submittedName>
</protein>
<dbReference type="PaxDb" id="67767-A0A0J7MWG9"/>
<evidence type="ECO:0000313" key="2">
    <source>
        <dbReference type="Proteomes" id="UP000036403"/>
    </source>
</evidence>
<dbReference type="EMBL" id="LBMM01015421">
    <property type="protein sequence ID" value="KMQ84815.1"/>
    <property type="molecule type" value="Genomic_DNA"/>
</dbReference>
<reference evidence="1 2" key="1">
    <citation type="submission" date="2015-04" db="EMBL/GenBank/DDBJ databases">
        <title>Lasius niger genome sequencing.</title>
        <authorList>
            <person name="Konorov E.A."/>
            <person name="Nikitin M.A."/>
            <person name="Kirill M.V."/>
            <person name="Chang P."/>
        </authorList>
    </citation>
    <scope>NUCLEOTIDE SEQUENCE [LARGE SCALE GENOMIC DNA]</scope>
    <source>
        <tissue evidence="1">Whole</tissue>
    </source>
</reference>
<evidence type="ECO:0000313" key="1">
    <source>
        <dbReference type="EMBL" id="KMQ84815.1"/>
    </source>
</evidence>
<sequence>MLNDKKESGQQTEWHTFTDKNTHLFKVMARGLDPATDPRAIVQNLETKGFKIMSAINILKTEFKKDPIGYNHVRSSCHRRARCVKCTGEHLTEACPKPTDTPKCTNCGEAHTANYRGCIVAKELQKRRNKVINSKKIAGKQLKQIVKDRQAELKKTTGIKQAVPDSINANAAYAEKAAHGNSKTNKTLNARGTAKIIEALEKLISRFDQQEKLNKMKFDMIEGELAKIMKK</sequence>
<gene>
    <name evidence="1" type="ORF">RF55_17068</name>
</gene>
<name>A0A0J7MWG9_LASNI</name>
<accession>A0A0J7MWG9</accession>
<proteinExistence type="predicted"/>
<keyword evidence="2" id="KW-1185">Reference proteome</keyword>
<comment type="caution">
    <text evidence="1">The sequence shown here is derived from an EMBL/GenBank/DDBJ whole genome shotgun (WGS) entry which is preliminary data.</text>
</comment>
<dbReference type="AlphaFoldDB" id="A0A0J7MWG9"/>
<dbReference type="OrthoDB" id="7617229at2759"/>
<organism evidence="1 2">
    <name type="scientific">Lasius niger</name>
    <name type="common">Black garden ant</name>
    <dbReference type="NCBI Taxonomy" id="67767"/>
    <lineage>
        <taxon>Eukaryota</taxon>
        <taxon>Metazoa</taxon>
        <taxon>Ecdysozoa</taxon>
        <taxon>Arthropoda</taxon>
        <taxon>Hexapoda</taxon>
        <taxon>Insecta</taxon>
        <taxon>Pterygota</taxon>
        <taxon>Neoptera</taxon>
        <taxon>Endopterygota</taxon>
        <taxon>Hymenoptera</taxon>
        <taxon>Apocrita</taxon>
        <taxon>Aculeata</taxon>
        <taxon>Formicoidea</taxon>
        <taxon>Formicidae</taxon>
        <taxon>Formicinae</taxon>
        <taxon>Lasius</taxon>
        <taxon>Lasius</taxon>
    </lineage>
</organism>
<dbReference type="Proteomes" id="UP000036403">
    <property type="component" value="Unassembled WGS sequence"/>
</dbReference>